<evidence type="ECO:0000256" key="1">
    <source>
        <dbReference type="SAM" id="MobiDB-lite"/>
    </source>
</evidence>
<dbReference type="Proteomes" id="UP000694567">
    <property type="component" value="Unplaced"/>
</dbReference>
<sequence length="76" mass="8334">DPHAGLECLCSDRQTFQTRSGHTLACQHGWCDLGSWMCSTAPTRLEGRKPPPKPARVRADPSFAADPPWTNPAPLH</sequence>
<feature type="region of interest" description="Disordered" evidence="1">
    <location>
        <begin position="43"/>
        <end position="76"/>
    </location>
</feature>
<dbReference type="AlphaFoldDB" id="A0A8C0F8P1"/>
<protein>
    <submittedName>
        <fullName evidence="2">Uncharacterized protein</fullName>
    </submittedName>
</protein>
<reference evidence="2" key="1">
    <citation type="submission" date="2025-08" db="UniProtKB">
        <authorList>
            <consortium name="Ensembl"/>
        </authorList>
    </citation>
    <scope>IDENTIFICATION</scope>
</reference>
<dbReference type="Ensembl" id="ENSBOBT00000015616.1">
    <property type="protein sequence ID" value="ENSBOBP00000015273.1"/>
    <property type="gene ID" value="ENSBOBG00000009599.1"/>
</dbReference>
<name>A0A8C0F8P1_BUBBB</name>
<proteinExistence type="predicted"/>
<organism evidence="2 3">
    <name type="scientific">Bubo bubo</name>
    <name type="common">Eurasian eagle-owl</name>
    <name type="synonym">Strix bubo</name>
    <dbReference type="NCBI Taxonomy" id="30461"/>
    <lineage>
        <taxon>Eukaryota</taxon>
        <taxon>Metazoa</taxon>
        <taxon>Chordata</taxon>
        <taxon>Craniata</taxon>
        <taxon>Vertebrata</taxon>
        <taxon>Euteleostomi</taxon>
        <taxon>Archelosauria</taxon>
        <taxon>Archosauria</taxon>
        <taxon>Dinosauria</taxon>
        <taxon>Saurischia</taxon>
        <taxon>Theropoda</taxon>
        <taxon>Coelurosauria</taxon>
        <taxon>Aves</taxon>
        <taxon>Neognathae</taxon>
        <taxon>Neoaves</taxon>
        <taxon>Telluraves</taxon>
        <taxon>Strigiformes</taxon>
        <taxon>Strigidae</taxon>
        <taxon>Bubo</taxon>
    </lineage>
</organism>
<keyword evidence="3" id="KW-1185">Reference proteome</keyword>
<accession>A0A8C0F8P1</accession>
<evidence type="ECO:0000313" key="2">
    <source>
        <dbReference type="Ensembl" id="ENSBOBP00000015273.1"/>
    </source>
</evidence>
<reference evidence="2" key="2">
    <citation type="submission" date="2025-09" db="UniProtKB">
        <authorList>
            <consortium name="Ensembl"/>
        </authorList>
    </citation>
    <scope>IDENTIFICATION</scope>
</reference>
<evidence type="ECO:0000313" key="3">
    <source>
        <dbReference type="Proteomes" id="UP000694567"/>
    </source>
</evidence>